<dbReference type="SMART" id="SM00382">
    <property type="entry name" value="AAA"/>
    <property type="match status" value="1"/>
</dbReference>
<name>A0A8H2SI16_9MAGN</name>
<evidence type="ECO:0000256" key="1">
    <source>
        <dbReference type="ARBA" id="ARBA00002329"/>
    </source>
</evidence>
<dbReference type="InterPro" id="IPR027417">
    <property type="entry name" value="P-loop_NTPase"/>
</dbReference>
<dbReference type="PANTHER" id="PTHR33078">
    <property type="entry name" value="PROTEIN YCF2-RELATED"/>
    <property type="match status" value="1"/>
</dbReference>
<dbReference type="EMBL" id="MW971559">
    <property type="protein sequence ID" value="QXE46076.1"/>
    <property type="molecule type" value="Genomic_DNA"/>
</dbReference>
<accession>A0A8H2SI16</accession>
<evidence type="ECO:0000256" key="6">
    <source>
        <dbReference type="HAMAP-Rule" id="MF_01330"/>
    </source>
</evidence>
<organism evidence="8">
    <name type="scientific">Gonocarpus micranthus</name>
    <dbReference type="NCBI Taxonomy" id="434514"/>
    <lineage>
        <taxon>Eukaryota</taxon>
        <taxon>Viridiplantae</taxon>
        <taxon>Streptophyta</taxon>
        <taxon>Embryophyta</taxon>
        <taxon>Tracheophyta</taxon>
        <taxon>Spermatophyta</taxon>
        <taxon>Magnoliopsida</taxon>
        <taxon>eudicotyledons</taxon>
        <taxon>Gunneridae</taxon>
        <taxon>Pentapetalae</taxon>
        <taxon>Saxifragales</taxon>
        <taxon>Haloragaceae</taxon>
        <taxon>Gonocarpus</taxon>
    </lineage>
</organism>
<dbReference type="HAMAP" id="MF_01330">
    <property type="entry name" value="Ycf2"/>
    <property type="match status" value="1"/>
</dbReference>
<dbReference type="GO" id="GO:0009570">
    <property type="term" value="C:chloroplast stroma"/>
    <property type="evidence" value="ECO:0007669"/>
    <property type="project" value="UniProtKB-SubCell"/>
</dbReference>
<dbReference type="InterPro" id="IPR003593">
    <property type="entry name" value="AAA+_ATPase"/>
</dbReference>
<proteinExistence type="inferred from homology"/>
<dbReference type="CDD" id="cd19505">
    <property type="entry name" value="RecA-like_Ycf2"/>
    <property type="match status" value="1"/>
</dbReference>
<evidence type="ECO:0000256" key="2">
    <source>
        <dbReference type="ARBA" id="ARBA00009361"/>
    </source>
</evidence>
<dbReference type="SUPFAM" id="SSF52540">
    <property type="entry name" value="P-loop containing nucleoside triphosphate hydrolases"/>
    <property type="match status" value="1"/>
</dbReference>
<comment type="subcellular location">
    <subcellularLocation>
        <location evidence="6">Plastid</location>
        <location evidence="6">Chloroplast stroma</location>
    </subcellularLocation>
</comment>
<dbReference type="InterPro" id="IPR056777">
    <property type="entry name" value="Ycf2_N"/>
</dbReference>
<sequence length="2312" mass="271030">MKGHPFKSWIFELREILREIKNSHYFLDSWTQFNSLGSFIHIFFYQERFIKLFDPRIWSILLSHNSQGSTSNRYFTIKGVVLFVVAVLIYRINNRNMVERKNLYLTGLLPIPMNSIKPRNDTLEESFGSSNINRLIVSLLYLPKGKKISESCFLDPKESTWVLPITKKCIMPESNWGWRWWRNWIVKKRDSSCKISNETVAGIEISFKEKDIKYLEFLFVYYMDDPIRKDHDWELFDRLSPRKKRNIINLNSGQLFEILVKHWICYLMSAFREKKPIEVEGFFKQQGVGSTIQSNDIEHVSHLFSRNKWAVSLQNCAQFHMWQFHQGLFVSWGKNPHESDFLRNVSRENWIWLDNVWLVNKDRFFSKVRNVSSNIQYDSTRSSFVQVMNSSQLKGSSDQSRDHFDSISNEDSEYHTLINQREIQQLKERSILWDPSFLQTERTEIESDRFPKCLSLSGYSSMSRLFTEREKQMNNHLLPEEIEEFLGSPTRSIRSFFYDRWSELHLGSNPTKGSTRDQKLLKKEQDLSFVPSRRSENKEMVNIFKIITYLQKTVSIHPISSDPGCDMVPKDEPDMDSSNKISVLNKNPFFDLFHLFHDRNRGGYTLHHDFESEERFQEMADLFTLSITEPGLVYHKGFAFSIDSYGLDQKQFLNEVFNSRDESKKKSLLVLPPIFYEENESFYRRIKKKWARISCGNFLEDPKQKRVVFASNNIMEAFNQYRLIRNLIQIQYSTYGYSTYGYIRNVLNRFFLMNRSDRNFEYGIQRDQIGNDTLNDRTIMKYTINRHLSNLKKSQKKWFDPLIFISRTERSMNRDPNAYRYKWSNGSKNFQEHLEHFVSEQKSRFQVVFDRLRINQYSIDWSEVIDKKDLSKSLRFFLSKLLLFLSNSLPFFFVSFGNIPIHRSEIHIYELKGPNDQLCNQLLESIGLQIVHLKKWKPFLLLLDDHDTSQKSKFLINGGKISPFLFNKIPKWIIDSFHTRKNRRKSFDNTDSYFSMISHDQDNWLNPVKPFHGSSLISSFYKANRLRFLNNPHHFCFYCNKRFPFYVEKARINNYDFTYGQFLNILFIRNKIFSLCGGKKKHAFLERDTISPIGSQVSNIFIPNDFPQSGDETYNLYKSFHFPIRYDPFVRVRSYSIADLSGTPLTEGQIVHFERTYCQPLSDMTLSDSEGKNLHQYLNFNSNMGLIHTPCSEKDLPSEKRKKRSLCLKKCVEKGQIYRTFQRDSAFSTLSKWNLFQTYMPWFLTSTGYKYLNFIFLDTFSDLLPILSSSQKFVSIFHDIMYGSDILWRILQKKLCLPQWNLISEISRKCLHNLLLSEELIDRNNESPLISTHLRSPNVREFLYSILFLLLVAAYLVRTHLLFVSRASSELQTEFEKVKSLMIASYIIELRKLLDRYTTSELNSFWLKNLFLVALEQLGDSLEEIRGSASGGNMLLGGGPAYGVKSIGSKKKYFNINLIDLISIIPNPINRITFSRNTRHLSHTSKEIYSLIRKRKNVNGDWIDDKIESWVANSDSIDDEEREFLVQFSTLTTEKGIDQILLSLTHSDHLSSDHLSKNDSGYQMIEQPGTIYLRYLVDIHKKCLMNYEFNTSCLAERRIFLAHYQTITYSQTSWGANSFHFPSHGKPFSLRLALSPSRGILVIGSIGTGRSYLVKYLATNSYVPFITVFLNKFLDNKPKGFLIDDINIDDSDDIDASDDIPASDDFDDSDDIDRDLDTELELLTMMNALTMDRMSEIDRFYITLQFELAKSMSPCIIWIPNIHDLDVNESNYLSLGLLVNYLSGDCERCSTRNILVIASTHIPQKVDPALIAPNKLNTCIKIRRLLIPQQRKHFFTLSYTRGFHLEKKMFHTNGFGSITMGSNARDLVALTNEALSISITQKKSIIDTNTIRSALHRQTWDLRSQVRSVQDHGILFYQIGRAVAQNVLLSNFPIDPISIYMKKKSCNEGDSYLYKWYFELGTSMKKLTILLYLLSCSAGSVAQDLWSLPGPNEKNGITSYGLVENDSDLVHGLLEVEGALVGSSRTEKDCSQFDNDQVTLLLRPEPRNPLDMMQNGSCSIVDQRFLYEKYESELEEGEVEGALDPQQIEEDLFNHIVWAPRIWRPWGFLFDCIERSNDLRFPYWARSFRGKRIIYDEENELQENDSEFLQSETMQYQTRDRSSKEQGFFRISQFIWDPADPLFFLLKNQPLVSLFSHREFFADEEMSKGLLTSQTDPPTSIYKRWFIKNTQEKHFELLIHRQRWLRTNSSLKNGSFRSNTLSESYQYLSNLFLSNGTLLDQMTKTLLRKRWLFPDEMKIGFMYVAGERFPIP</sequence>
<comment type="function">
    <text evidence="1 6">Probable ATPase of unknown function. Its presence in a non-photosynthetic plant (Epifagus virginiana) and experiments in tobacco indicate that it has an essential function which is probably not related to photosynthesis.</text>
</comment>
<dbReference type="GO" id="GO:0005524">
    <property type="term" value="F:ATP binding"/>
    <property type="evidence" value="ECO:0007669"/>
    <property type="project" value="UniProtKB-KW"/>
</dbReference>
<geneLocation type="chloroplast" evidence="8"/>
<protein>
    <recommendedName>
        <fullName evidence="6">Protein Ycf2</fullName>
    </recommendedName>
</protein>
<dbReference type="Pfam" id="PF05695">
    <property type="entry name" value="Ycf2"/>
    <property type="match status" value="1"/>
</dbReference>
<dbReference type="Pfam" id="PF00004">
    <property type="entry name" value="AAA"/>
    <property type="match status" value="1"/>
</dbReference>
<reference evidence="8" key="1">
    <citation type="submission" date="2021-04" db="EMBL/GenBank/DDBJ databases">
        <authorList>
            <person name="Chang H."/>
        </authorList>
    </citation>
    <scope>NUCLEOTIDE SEQUENCE</scope>
</reference>
<gene>
    <name evidence="6 8" type="primary">ycf2</name>
</gene>
<keyword evidence="5 6" id="KW-0067">ATP-binding</keyword>
<evidence type="ECO:0000256" key="3">
    <source>
        <dbReference type="ARBA" id="ARBA00022640"/>
    </source>
</evidence>
<dbReference type="GO" id="GO:0016887">
    <property type="term" value="F:ATP hydrolysis activity"/>
    <property type="evidence" value="ECO:0007669"/>
    <property type="project" value="InterPro"/>
</dbReference>
<feature type="domain" description="AAA+ ATPase" evidence="7">
    <location>
        <begin position="1636"/>
        <end position="1826"/>
    </location>
</feature>
<evidence type="ECO:0000256" key="4">
    <source>
        <dbReference type="ARBA" id="ARBA00022741"/>
    </source>
</evidence>
<evidence type="ECO:0000259" key="7">
    <source>
        <dbReference type="SMART" id="SM00382"/>
    </source>
</evidence>
<keyword evidence="3 8" id="KW-0934">Plastid</keyword>
<evidence type="ECO:0000256" key="5">
    <source>
        <dbReference type="ARBA" id="ARBA00022840"/>
    </source>
</evidence>
<dbReference type="InterPro" id="IPR003959">
    <property type="entry name" value="ATPase_AAA_core"/>
</dbReference>
<evidence type="ECO:0000313" key="8">
    <source>
        <dbReference type="EMBL" id="QXE46076.1"/>
    </source>
</evidence>
<keyword evidence="8" id="KW-0150">Chloroplast</keyword>
<dbReference type="Gene3D" id="3.40.50.300">
    <property type="entry name" value="P-loop containing nucleotide triphosphate hydrolases"/>
    <property type="match status" value="1"/>
</dbReference>
<feature type="binding site" evidence="6">
    <location>
        <begin position="1644"/>
        <end position="1651"/>
    </location>
    <ligand>
        <name>ATP</name>
        <dbReference type="ChEBI" id="CHEBI:30616"/>
    </ligand>
</feature>
<comment type="similarity">
    <text evidence="2 6">Belongs to the Ycf2 family.</text>
</comment>
<dbReference type="PANTHER" id="PTHR33078:SF100">
    <property type="entry name" value="PROTEIN YCF2"/>
    <property type="match status" value="1"/>
</dbReference>
<keyword evidence="4 6" id="KW-0547">Nucleotide-binding</keyword>
<dbReference type="EMBL" id="MW971559">
    <property type="protein sequence ID" value="QXE46060.1"/>
    <property type="molecule type" value="Genomic_DNA"/>
</dbReference>
<dbReference type="InterPro" id="IPR008543">
    <property type="entry name" value="Uncharacterised_Ycf2"/>
</dbReference>